<evidence type="ECO:0000256" key="2">
    <source>
        <dbReference type="ARBA" id="ARBA00022741"/>
    </source>
</evidence>
<dbReference type="PROSITE" id="PS00039">
    <property type="entry name" value="DEAD_ATP_HELICASE"/>
    <property type="match status" value="1"/>
</dbReference>
<dbReference type="SMART" id="SM00487">
    <property type="entry name" value="DEXDc"/>
    <property type="match status" value="1"/>
</dbReference>
<feature type="chain" id="PRO_5043138876" description="RNA helicase" evidence="7">
    <location>
        <begin position="20"/>
        <end position="420"/>
    </location>
</feature>
<dbReference type="InterPro" id="IPR014001">
    <property type="entry name" value="Helicase_ATP-bd"/>
</dbReference>
<dbReference type="EC" id="3.6.4.13" evidence="1"/>
<dbReference type="PANTHER" id="PTHR47958">
    <property type="entry name" value="ATP-DEPENDENT RNA HELICASE DBP3"/>
    <property type="match status" value="1"/>
</dbReference>
<proteinExistence type="inferred from homology"/>
<dbReference type="Pfam" id="PF00270">
    <property type="entry name" value="DEAD"/>
    <property type="match status" value="1"/>
</dbReference>
<evidence type="ECO:0000256" key="1">
    <source>
        <dbReference type="ARBA" id="ARBA00012552"/>
    </source>
</evidence>
<feature type="domain" description="Helicase ATP-binding" evidence="8">
    <location>
        <begin position="116"/>
        <end position="284"/>
    </location>
</feature>
<dbReference type="Gene3D" id="3.40.50.300">
    <property type="entry name" value="P-loop containing nucleotide triphosphate hydrolases"/>
    <property type="match status" value="2"/>
</dbReference>
<evidence type="ECO:0000256" key="7">
    <source>
        <dbReference type="SAM" id="SignalP"/>
    </source>
</evidence>
<dbReference type="OrthoDB" id="196131at2759"/>
<dbReference type="GO" id="GO:0005524">
    <property type="term" value="F:ATP binding"/>
    <property type="evidence" value="ECO:0007669"/>
    <property type="project" value="UniProtKB-KW"/>
</dbReference>
<organism evidence="12">
    <name type="scientific">Gongylonema pulchrum</name>
    <dbReference type="NCBI Taxonomy" id="637853"/>
    <lineage>
        <taxon>Eukaryota</taxon>
        <taxon>Metazoa</taxon>
        <taxon>Ecdysozoa</taxon>
        <taxon>Nematoda</taxon>
        <taxon>Chromadorea</taxon>
        <taxon>Rhabditida</taxon>
        <taxon>Spirurina</taxon>
        <taxon>Spiruromorpha</taxon>
        <taxon>Spiruroidea</taxon>
        <taxon>Gongylonematidae</taxon>
        <taxon>Gongylonema</taxon>
    </lineage>
</organism>
<gene>
    <name evidence="10" type="ORF">GPUH_LOCUS12367</name>
</gene>
<reference evidence="10 11" key="2">
    <citation type="submission" date="2018-11" db="EMBL/GenBank/DDBJ databases">
        <authorList>
            <consortium name="Pathogen Informatics"/>
        </authorList>
    </citation>
    <scope>NUCLEOTIDE SEQUENCE [LARGE SCALE GENOMIC DNA]</scope>
</reference>
<evidence type="ECO:0000259" key="8">
    <source>
        <dbReference type="PROSITE" id="PS51192"/>
    </source>
</evidence>
<dbReference type="SMART" id="SM00490">
    <property type="entry name" value="HELICc"/>
    <property type="match status" value="1"/>
</dbReference>
<dbReference type="InterPro" id="IPR001650">
    <property type="entry name" value="Helicase_C-like"/>
</dbReference>
<name>A0A183DUH5_9BILA</name>
<evidence type="ECO:0000256" key="5">
    <source>
        <dbReference type="ARBA" id="ARBA00022840"/>
    </source>
</evidence>
<evidence type="ECO:0000256" key="4">
    <source>
        <dbReference type="ARBA" id="ARBA00022806"/>
    </source>
</evidence>
<reference evidence="12" key="1">
    <citation type="submission" date="2016-06" db="UniProtKB">
        <authorList>
            <consortium name="WormBaseParasite"/>
        </authorList>
    </citation>
    <scope>IDENTIFICATION</scope>
</reference>
<dbReference type="PROSITE" id="PS51194">
    <property type="entry name" value="HELICASE_CTER"/>
    <property type="match status" value="1"/>
</dbReference>
<feature type="domain" description="Helicase C-terminal" evidence="9">
    <location>
        <begin position="279"/>
        <end position="420"/>
    </location>
</feature>
<protein>
    <recommendedName>
        <fullName evidence="1">RNA helicase</fullName>
        <ecNumber evidence="1">3.6.4.13</ecNumber>
    </recommendedName>
</protein>
<dbReference type="GO" id="GO:0016787">
    <property type="term" value="F:hydrolase activity"/>
    <property type="evidence" value="ECO:0007669"/>
    <property type="project" value="UniProtKB-KW"/>
</dbReference>
<dbReference type="GO" id="GO:0003724">
    <property type="term" value="F:RNA helicase activity"/>
    <property type="evidence" value="ECO:0007669"/>
    <property type="project" value="UniProtKB-EC"/>
</dbReference>
<keyword evidence="11" id="KW-1185">Reference proteome</keyword>
<keyword evidence="3 6" id="KW-0378">Hydrolase</keyword>
<dbReference type="PROSITE" id="PS51192">
    <property type="entry name" value="HELICASE_ATP_BIND_1"/>
    <property type="match status" value="1"/>
</dbReference>
<evidence type="ECO:0000313" key="12">
    <source>
        <dbReference type="WBParaSite" id="GPUH_0001238001-mRNA-1"/>
    </source>
</evidence>
<comment type="similarity">
    <text evidence="6">Belongs to the DEAD box helicase family.</text>
</comment>
<dbReference type="AlphaFoldDB" id="A0A183DUH5"/>
<dbReference type="InterPro" id="IPR000629">
    <property type="entry name" value="RNA-helicase_DEAD-box_CS"/>
</dbReference>
<dbReference type="EMBL" id="UYRT01079265">
    <property type="protein sequence ID" value="VDN20329.1"/>
    <property type="molecule type" value="Genomic_DNA"/>
</dbReference>
<dbReference type="WBParaSite" id="GPUH_0001238001-mRNA-1">
    <property type="protein sequence ID" value="GPUH_0001238001-mRNA-1"/>
    <property type="gene ID" value="GPUH_0001238001"/>
</dbReference>
<dbReference type="InterPro" id="IPR027417">
    <property type="entry name" value="P-loop_NTPase"/>
</dbReference>
<keyword evidence="2 6" id="KW-0547">Nucleotide-binding</keyword>
<dbReference type="Pfam" id="PF00271">
    <property type="entry name" value="Helicase_C"/>
    <property type="match status" value="1"/>
</dbReference>
<dbReference type="GO" id="GO:0043186">
    <property type="term" value="C:P granule"/>
    <property type="evidence" value="ECO:0007669"/>
    <property type="project" value="UniProtKB-ARBA"/>
</dbReference>
<evidence type="ECO:0000256" key="6">
    <source>
        <dbReference type="RuleBase" id="RU000492"/>
    </source>
</evidence>
<keyword evidence="4 6" id="KW-0347">Helicase</keyword>
<sequence length="420" mass="47341">MALAHVEVALVFRTAAAAAAASRAVENTILVKCKQLSICHEVLWPRLRRVLEYAGKGCFFFQAELSHWCAENQVTVEGSELPHPVFEFVEAGFPKVITDLLVRHFRKPTIIQSISWPIALSGRDMVSIAKTGSGKTLAFILPAIVHTIGQPDRGRQKGASVLVLLPTRELAQQVEDVAKEYCRVTNLSITCLFGGAPKATQARDLERGVDIVIATPGRLMDFLEAGKTDLRRCTYLVLDEADRMLDMGFEPQIRKVVSQIRLSANHNITQIVEIVEEVDKQQRLIALLSEIMNKEDCKTLIFVETKRKADDLTRWMRRDGWPALCIHGDKGQSERDWALNEFRSGKTPILLATDVAARGLDWSSAEGKMWSVITLDRNRTFAQFGPHSWRPDHRSHTQIHRQHDIVMDSVAIRQSFLYLL</sequence>
<keyword evidence="5 6" id="KW-0067">ATP-binding</keyword>
<evidence type="ECO:0000259" key="9">
    <source>
        <dbReference type="PROSITE" id="PS51194"/>
    </source>
</evidence>
<feature type="signal peptide" evidence="7">
    <location>
        <begin position="1"/>
        <end position="19"/>
    </location>
</feature>
<dbReference type="GO" id="GO:0003676">
    <property type="term" value="F:nucleic acid binding"/>
    <property type="evidence" value="ECO:0007669"/>
    <property type="project" value="InterPro"/>
</dbReference>
<dbReference type="CDD" id="cd18787">
    <property type="entry name" value="SF2_C_DEAD"/>
    <property type="match status" value="1"/>
</dbReference>
<dbReference type="InterPro" id="IPR011545">
    <property type="entry name" value="DEAD/DEAH_box_helicase_dom"/>
</dbReference>
<dbReference type="Proteomes" id="UP000271098">
    <property type="component" value="Unassembled WGS sequence"/>
</dbReference>
<evidence type="ECO:0000313" key="11">
    <source>
        <dbReference type="Proteomes" id="UP000271098"/>
    </source>
</evidence>
<accession>A0A183DUH5</accession>
<dbReference type="SUPFAM" id="SSF52540">
    <property type="entry name" value="P-loop containing nucleoside triphosphate hydrolases"/>
    <property type="match status" value="2"/>
</dbReference>
<evidence type="ECO:0000256" key="3">
    <source>
        <dbReference type="ARBA" id="ARBA00022801"/>
    </source>
</evidence>
<keyword evidence="7" id="KW-0732">Signal</keyword>
<evidence type="ECO:0000313" key="10">
    <source>
        <dbReference type="EMBL" id="VDN20329.1"/>
    </source>
</evidence>